<organism evidence="1 2">
    <name type="scientific">Triticum turgidum subsp. durum</name>
    <name type="common">Durum wheat</name>
    <name type="synonym">Triticum durum</name>
    <dbReference type="NCBI Taxonomy" id="4567"/>
    <lineage>
        <taxon>Eukaryota</taxon>
        <taxon>Viridiplantae</taxon>
        <taxon>Streptophyta</taxon>
        <taxon>Embryophyta</taxon>
        <taxon>Tracheophyta</taxon>
        <taxon>Spermatophyta</taxon>
        <taxon>Magnoliopsida</taxon>
        <taxon>Liliopsida</taxon>
        <taxon>Poales</taxon>
        <taxon>Poaceae</taxon>
        <taxon>BOP clade</taxon>
        <taxon>Pooideae</taxon>
        <taxon>Triticodae</taxon>
        <taxon>Triticeae</taxon>
        <taxon>Triticinae</taxon>
        <taxon>Triticum</taxon>
    </lineage>
</organism>
<proteinExistence type="predicted"/>
<name>A0A9R0TTI5_TRITD</name>
<dbReference type="OMA" id="LWCEIAE"/>
<keyword evidence="2" id="KW-1185">Reference proteome</keyword>
<dbReference type="AlphaFoldDB" id="A0A9R0TTI5"/>
<dbReference type="Gramene" id="TRITD5Av1G169200.1">
    <property type="protein sequence ID" value="TRITD5Av1G169200.1"/>
    <property type="gene ID" value="TRITD5Av1G169200"/>
</dbReference>
<dbReference type="EMBL" id="LT934119">
    <property type="protein sequence ID" value="VAI19542.1"/>
    <property type="molecule type" value="Genomic_DNA"/>
</dbReference>
<dbReference type="Proteomes" id="UP000324705">
    <property type="component" value="Chromosome 5A"/>
</dbReference>
<evidence type="ECO:0000313" key="2">
    <source>
        <dbReference type="Proteomes" id="UP000324705"/>
    </source>
</evidence>
<protein>
    <submittedName>
        <fullName evidence="1">Uncharacterized protein</fullName>
    </submittedName>
</protein>
<gene>
    <name evidence="1" type="ORF">TRITD_5Av1G169200</name>
</gene>
<sequence length="125" mass="13811">MDTVRRRPPRSCRRDLPPLHRTGVPLPCFYVRACEDDDQRQVLLLPLTAVLGLAVPSPAGLPWPLHRPGLGLWCEIAESSDSRILPKQMQLPMIPVQLTQSSSSGSSMKILVIVMCLFRLISSGA</sequence>
<evidence type="ECO:0000313" key="1">
    <source>
        <dbReference type="EMBL" id="VAI19542.1"/>
    </source>
</evidence>
<accession>A0A9R0TTI5</accession>
<reference evidence="1 2" key="1">
    <citation type="submission" date="2017-09" db="EMBL/GenBank/DDBJ databases">
        <authorList>
            <consortium name="International Durum Wheat Genome Sequencing Consortium (IDWGSC)"/>
            <person name="Milanesi L."/>
        </authorList>
    </citation>
    <scope>NUCLEOTIDE SEQUENCE [LARGE SCALE GENOMIC DNA]</scope>
    <source>
        <strain evidence="2">cv. Svevo</strain>
    </source>
</reference>